<name>U9TZB0_RHIID</name>
<proteinExistence type="predicted"/>
<dbReference type="AlphaFoldDB" id="U9TZB0"/>
<dbReference type="EMBL" id="KI283893">
    <property type="protein sequence ID" value="ESA13450.1"/>
    <property type="molecule type" value="Genomic_DNA"/>
</dbReference>
<reference evidence="1" key="1">
    <citation type="submission" date="2013-07" db="EMBL/GenBank/DDBJ databases">
        <title>The genome of an arbuscular mycorrhizal fungus provides insights into the evolution of the oldest plant symbiosis.</title>
        <authorList>
            <consortium name="DOE Joint Genome Institute"/>
            <person name="Tisserant E."/>
            <person name="Malbreil M."/>
            <person name="Kuo A."/>
            <person name="Kohler A."/>
            <person name="Symeonidi A."/>
            <person name="Balestrini R."/>
            <person name="Charron P."/>
            <person name="Duensing N."/>
            <person name="Frei-dit-Frey N."/>
            <person name="Gianinazzi-Pearson V."/>
            <person name="Gilbert B."/>
            <person name="Handa Y."/>
            <person name="Hijri M."/>
            <person name="Kaul R."/>
            <person name="Kawaguchi M."/>
            <person name="Krajinski F."/>
            <person name="Lammers P."/>
            <person name="Lapierre D."/>
            <person name="Masclaux F.G."/>
            <person name="Murat C."/>
            <person name="Morin E."/>
            <person name="Ndikumana S."/>
            <person name="Pagni M."/>
            <person name="Petitpierre D."/>
            <person name="Requena N."/>
            <person name="Rosikiewicz P."/>
            <person name="Riley R."/>
            <person name="Saito K."/>
            <person name="San Clemente H."/>
            <person name="Shapiro H."/>
            <person name="van Tuinen D."/>
            <person name="Becard G."/>
            <person name="Bonfante P."/>
            <person name="Paszkowski U."/>
            <person name="Shachar-Hill Y."/>
            <person name="Young J.P."/>
            <person name="Sanders I.R."/>
            <person name="Henrissat B."/>
            <person name="Rensing S.A."/>
            <person name="Grigoriev I.V."/>
            <person name="Corradi N."/>
            <person name="Roux C."/>
            <person name="Martin F."/>
        </authorList>
    </citation>
    <scope>NUCLEOTIDE SEQUENCE</scope>
    <source>
        <strain evidence="1">DAOM 197198</strain>
    </source>
</reference>
<dbReference type="HOGENOM" id="CLU_2747115_0_0_1"/>
<organism evidence="1">
    <name type="scientific">Rhizophagus irregularis (strain DAOM 181602 / DAOM 197198 / MUCL 43194)</name>
    <name type="common">Arbuscular mycorrhizal fungus</name>
    <name type="synonym">Glomus intraradices</name>
    <dbReference type="NCBI Taxonomy" id="747089"/>
    <lineage>
        <taxon>Eukaryota</taxon>
        <taxon>Fungi</taxon>
        <taxon>Fungi incertae sedis</taxon>
        <taxon>Mucoromycota</taxon>
        <taxon>Glomeromycotina</taxon>
        <taxon>Glomeromycetes</taxon>
        <taxon>Glomerales</taxon>
        <taxon>Glomeraceae</taxon>
        <taxon>Rhizophagus</taxon>
    </lineage>
</organism>
<feature type="non-terminal residue" evidence="1">
    <location>
        <position position="1"/>
    </location>
</feature>
<evidence type="ECO:0000313" key="1">
    <source>
        <dbReference type="EMBL" id="ESA13450.1"/>
    </source>
</evidence>
<protein>
    <submittedName>
        <fullName evidence="1">Uncharacterized protein</fullName>
    </submittedName>
</protein>
<gene>
    <name evidence="1" type="ORF">GLOINDRAFT_346934</name>
</gene>
<accession>U9TZB0</accession>
<sequence>GRVQKCLWKLIVLRISTSPTVYSVLSEHFDMKFRRSLLEGYRFFRPKNLFLVVNLMVVIQKCQGRAGCCST</sequence>